<dbReference type="Proteomes" id="UP000228380">
    <property type="component" value="Chromosome 1"/>
</dbReference>
<evidence type="ECO:0000256" key="2">
    <source>
        <dbReference type="SAM" id="MobiDB-lite"/>
    </source>
</evidence>
<protein>
    <submittedName>
        <fullName evidence="5">Uncharacterized protein LOC103718394</fullName>
    </submittedName>
</protein>
<keyword evidence="1" id="KW-0862">Zinc</keyword>
<feature type="compositionally biased region" description="Basic and acidic residues" evidence="2">
    <location>
        <begin position="75"/>
        <end position="84"/>
    </location>
</feature>
<evidence type="ECO:0000313" key="5">
    <source>
        <dbReference type="RefSeq" id="XP_017701026.1"/>
    </source>
</evidence>
<evidence type="ECO:0000313" key="4">
    <source>
        <dbReference type="Proteomes" id="UP000228380"/>
    </source>
</evidence>
<keyword evidence="4" id="KW-1185">Reference proteome</keyword>
<evidence type="ECO:0000256" key="1">
    <source>
        <dbReference type="PROSITE-ProRule" id="PRU00042"/>
    </source>
</evidence>
<feature type="region of interest" description="Disordered" evidence="2">
    <location>
        <begin position="66"/>
        <end position="85"/>
    </location>
</feature>
<dbReference type="Gene3D" id="3.30.160.60">
    <property type="entry name" value="Classic Zinc Finger"/>
    <property type="match status" value="1"/>
</dbReference>
<proteinExistence type="predicted"/>
<reference evidence="5" key="2">
    <citation type="submission" date="2025-08" db="UniProtKB">
        <authorList>
            <consortium name="RefSeq"/>
        </authorList>
    </citation>
    <scope>IDENTIFICATION</scope>
    <source>
        <tissue evidence="5">Young leaves</tissue>
    </source>
</reference>
<name>A0A8B7MWY9_PHODC</name>
<dbReference type="PROSITE" id="PS00028">
    <property type="entry name" value="ZINC_FINGER_C2H2_1"/>
    <property type="match status" value="1"/>
</dbReference>
<accession>A0A8B7MWY9</accession>
<dbReference type="InterPro" id="IPR036236">
    <property type="entry name" value="Znf_C2H2_sf"/>
</dbReference>
<dbReference type="AlphaFoldDB" id="A0A8B7MWY9"/>
<sequence length="189" mass="20916">MEPENLELNLGLALQPSSLPEPAGVFSCNYCQRKFYSSQALGGHQNAHKLERSLAKRSRELASVLHKHATSTGAESERLRKEGKYNVGRPVSREEMRASTWPGSYKGSNDKGGLADEMDLSLSSFHLLDEVALENEKGSGYSMIGIRSLFHKNVLDCTNLEYNEGVDCLNGMLYSVHYWWSASASGDVI</sequence>
<dbReference type="SUPFAM" id="SSF57667">
    <property type="entry name" value="beta-beta-alpha zinc fingers"/>
    <property type="match status" value="1"/>
</dbReference>
<dbReference type="OrthoDB" id="1933825at2759"/>
<keyword evidence="1" id="KW-0479">Metal-binding</keyword>
<keyword evidence="1" id="KW-0863">Zinc-finger</keyword>
<organism evidence="4 5">
    <name type="scientific">Phoenix dactylifera</name>
    <name type="common">Date palm</name>
    <dbReference type="NCBI Taxonomy" id="42345"/>
    <lineage>
        <taxon>Eukaryota</taxon>
        <taxon>Viridiplantae</taxon>
        <taxon>Streptophyta</taxon>
        <taxon>Embryophyta</taxon>
        <taxon>Tracheophyta</taxon>
        <taxon>Spermatophyta</taxon>
        <taxon>Magnoliopsida</taxon>
        <taxon>Liliopsida</taxon>
        <taxon>Arecaceae</taxon>
        <taxon>Coryphoideae</taxon>
        <taxon>Phoeniceae</taxon>
        <taxon>Phoenix</taxon>
    </lineage>
</organism>
<reference evidence="4" key="1">
    <citation type="journal article" date="2019" name="Nat. Commun.">
        <title>Genome-wide association mapping of date palm fruit traits.</title>
        <authorList>
            <person name="Hazzouri K.M."/>
            <person name="Gros-Balthazard M."/>
            <person name="Flowers J.M."/>
            <person name="Copetti D."/>
            <person name="Lemansour A."/>
            <person name="Lebrun M."/>
            <person name="Masmoudi K."/>
            <person name="Ferrand S."/>
            <person name="Dhar M.I."/>
            <person name="Fresquez Z.A."/>
            <person name="Rosas U."/>
            <person name="Zhang J."/>
            <person name="Talag J."/>
            <person name="Lee S."/>
            <person name="Kudrna D."/>
            <person name="Powell R.F."/>
            <person name="Leitch I.J."/>
            <person name="Krueger R.R."/>
            <person name="Wing R.A."/>
            <person name="Amiri K.M.A."/>
            <person name="Purugganan M.D."/>
        </authorList>
    </citation>
    <scope>NUCLEOTIDE SEQUENCE [LARGE SCALE GENOMIC DNA]</scope>
    <source>
        <strain evidence="4">cv. Khalas</strain>
    </source>
</reference>
<dbReference type="InterPro" id="IPR013087">
    <property type="entry name" value="Znf_C2H2_type"/>
</dbReference>
<dbReference type="PROSITE" id="PS50157">
    <property type="entry name" value="ZINC_FINGER_C2H2_2"/>
    <property type="match status" value="1"/>
</dbReference>
<feature type="domain" description="C2H2-type" evidence="3">
    <location>
        <begin position="26"/>
        <end position="53"/>
    </location>
</feature>
<dbReference type="RefSeq" id="XP_017701026.1">
    <property type="nucleotide sequence ID" value="XM_017845537.3"/>
</dbReference>
<dbReference type="GO" id="GO:0003700">
    <property type="term" value="F:DNA-binding transcription factor activity"/>
    <property type="evidence" value="ECO:0007669"/>
    <property type="project" value="InterPro"/>
</dbReference>
<gene>
    <name evidence="5" type="primary">LOC103718394</name>
</gene>
<dbReference type="InterPro" id="IPR045320">
    <property type="entry name" value="JAGGED/SL1-like"/>
</dbReference>
<dbReference type="GeneID" id="103718394"/>
<dbReference type="PANTHER" id="PTHR45730:SF109">
    <property type="entry name" value="ZINC FINGER PROTEIN KNUCKLES"/>
    <property type="match status" value="1"/>
</dbReference>
<dbReference type="PANTHER" id="PTHR45730">
    <property type="entry name" value="ZINC FINGER PROTEIN JAGGED"/>
    <property type="match status" value="1"/>
</dbReference>
<evidence type="ECO:0000259" key="3">
    <source>
        <dbReference type="PROSITE" id="PS50157"/>
    </source>
</evidence>
<dbReference type="KEGG" id="pda:103718394"/>
<dbReference type="GO" id="GO:0008270">
    <property type="term" value="F:zinc ion binding"/>
    <property type="evidence" value="ECO:0007669"/>
    <property type="project" value="UniProtKB-KW"/>
</dbReference>